<keyword evidence="4 7" id="KW-0233">DNA recombination</keyword>
<dbReference type="OrthoDB" id="9789152at2"/>
<name>A0A2T1NHZ6_9FLAO</name>
<evidence type="ECO:0000256" key="1">
    <source>
        <dbReference type="ARBA" id="ARBA00007452"/>
    </source>
</evidence>
<evidence type="ECO:0000313" key="9">
    <source>
        <dbReference type="EMBL" id="PSG92525.1"/>
    </source>
</evidence>
<gene>
    <name evidence="7 9" type="primary">recO</name>
    <name evidence="9" type="ORF">C7H61_03525</name>
</gene>
<dbReference type="Proteomes" id="UP000238430">
    <property type="component" value="Unassembled WGS sequence"/>
</dbReference>
<reference evidence="9 10" key="1">
    <citation type="submission" date="2018-03" db="EMBL/GenBank/DDBJ databases">
        <title>Mesoflavibacter sp. HG37 and Mesoflavibacter sp. HG96 sp.nov., two marine bacteria isolated from seawater of Western Pacific Ocean.</title>
        <authorList>
            <person name="Cheng H."/>
            <person name="Wu Y.-H."/>
            <person name="Guo L.-L."/>
            <person name="Xu X.-W."/>
        </authorList>
    </citation>
    <scope>NUCLEOTIDE SEQUENCE [LARGE SCALE GENOMIC DNA]</scope>
    <source>
        <strain evidence="9 10">KCTC 42117</strain>
    </source>
</reference>
<dbReference type="Pfam" id="PF11967">
    <property type="entry name" value="RecO_N"/>
    <property type="match status" value="1"/>
</dbReference>
<dbReference type="SUPFAM" id="SSF57863">
    <property type="entry name" value="ArfGap/RecO-like zinc finger"/>
    <property type="match status" value="1"/>
</dbReference>
<keyword evidence="10" id="KW-1185">Reference proteome</keyword>
<evidence type="ECO:0000256" key="2">
    <source>
        <dbReference type="ARBA" id="ARBA00021310"/>
    </source>
</evidence>
<dbReference type="GO" id="GO:0006302">
    <property type="term" value="P:double-strand break repair"/>
    <property type="evidence" value="ECO:0007669"/>
    <property type="project" value="TreeGrafter"/>
</dbReference>
<accession>A0A2T1NHZ6</accession>
<comment type="caution">
    <text evidence="9">The sequence shown here is derived from an EMBL/GenBank/DDBJ whole genome shotgun (WGS) entry which is preliminary data.</text>
</comment>
<evidence type="ECO:0000256" key="3">
    <source>
        <dbReference type="ARBA" id="ARBA00022763"/>
    </source>
</evidence>
<dbReference type="GO" id="GO:0043590">
    <property type="term" value="C:bacterial nucleoid"/>
    <property type="evidence" value="ECO:0007669"/>
    <property type="project" value="TreeGrafter"/>
</dbReference>
<dbReference type="AlphaFoldDB" id="A0A2T1NHZ6"/>
<proteinExistence type="inferred from homology"/>
<dbReference type="PANTHER" id="PTHR33991:SF1">
    <property type="entry name" value="DNA REPAIR PROTEIN RECO"/>
    <property type="match status" value="1"/>
</dbReference>
<evidence type="ECO:0000256" key="7">
    <source>
        <dbReference type="HAMAP-Rule" id="MF_00201"/>
    </source>
</evidence>
<comment type="similarity">
    <text evidence="1 7">Belongs to the RecO family.</text>
</comment>
<dbReference type="RefSeq" id="WP_106677175.1">
    <property type="nucleotide sequence ID" value="NZ_JACHWV010000005.1"/>
</dbReference>
<keyword evidence="5 7" id="KW-0234">DNA repair</keyword>
<dbReference type="InterPro" id="IPR042242">
    <property type="entry name" value="RecO_C"/>
</dbReference>
<dbReference type="PANTHER" id="PTHR33991">
    <property type="entry name" value="DNA REPAIR PROTEIN RECO"/>
    <property type="match status" value="1"/>
</dbReference>
<dbReference type="HAMAP" id="MF_00201">
    <property type="entry name" value="RecO"/>
    <property type="match status" value="1"/>
</dbReference>
<dbReference type="EMBL" id="PXOT01000018">
    <property type="protein sequence ID" value="PSG92525.1"/>
    <property type="molecule type" value="Genomic_DNA"/>
</dbReference>
<organism evidence="9 10">
    <name type="scientific">Mesoflavibacter zeaxanthinifaciens subsp. sabulilitoris</name>
    <dbReference type="NCBI Taxonomy" id="1520893"/>
    <lineage>
        <taxon>Bacteria</taxon>
        <taxon>Pseudomonadati</taxon>
        <taxon>Bacteroidota</taxon>
        <taxon>Flavobacteriia</taxon>
        <taxon>Flavobacteriales</taxon>
        <taxon>Flavobacteriaceae</taxon>
        <taxon>Mesoflavibacter</taxon>
    </lineage>
</organism>
<dbReference type="Gene3D" id="1.20.1440.120">
    <property type="entry name" value="Recombination protein O, C-terminal domain"/>
    <property type="match status" value="1"/>
</dbReference>
<evidence type="ECO:0000313" key="10">
    <source>
        <dbReference type="Proteomes" id="UP000238430"/>
    </source>
</evidence>
<evidence type="ECO:0000259" key="8">
    <source>
        <dbReference type="Pfam" id="PF11967"/>
    </source>
</evidence>
<comment type="function">
    <text evidence="7">Involved in DNA repair and RecF pathway recombination.</text>
</comment>
<dbReference type="NCBIfam" id="TIGR00613">
    <property type="entry name" value="reco"/>
    <property type="match status" value="1"/>
</dbReference>
<dbReference type="InterPro" id="IPR037278">
    <property type="entry name" value="ARFGAP/RecO"/>
</dbReference>
<dbReference type="InterPro" id="IPR022572">
    <property type="entry name" value="DNA_rep/recomb_RecO_N"/>
</dbReference>
<dbReference type="InterPro" id="IPR003717">
    <property type="entry name" value="RecO"/>
</dbReference>
<feature type="domain" description="DNA replication/recombination mediator RecO N-terminal" evidence="8">
    <location>
        <begin position="1"/>
        <end position="78"/>
    </location>
</feature>
<dbReference type="InterPro" id="IPR012340">
    <property type="entry name" value="NA-bd_OB-fold"/>
</dbReference>
<evidence type="ECO:0000256" key="4">
    <source>
        <dbReference type="ARBA" id="ARBA00023172"/>
    </source>
</evidence>
<dbReference type="GO" id="GO:0006310">
    <property type="term" value="P:DNA recombination"/>
    <property type="evidence" value="ECO:0007669"/>
    <property type="project" value="UniProtKB-UniRule"/>
</dbReference>
<evidence type="ECO:0000256" key="6">
    <source>
        <dbReference type="ARBA" id="ARBA00033409"/>
    </source>
</evidence>
<dbReference type="Gene3D" id="2.40.50.140">
    <property type="entry name" value="Nucleic acid-binding proteins"/>
    <property type="match status" value="1"/>
</dbReference>
<evidence type="ECO:0000256" key="5">
    <source>
        <dbReference type="ARBA" id="ARBA00023204"/>
    </source>
</evidence>
<keyword evidence="3 7" id="KW-0227">DNA damage</keyword>
<dbReference type="Pfam" id="PF02565">
    <property type="entry name" value="RecO_C"/>
    <property type="match status" value="1"/>
</dbReference>
<dbReference type="SUPFAM" id="SSF50249">
    <property type="entry name" value="Nucleic acid-binding proteins"/>
    <property type="match status" value="1"/>
</dbReference>
<sequence>MQTKTKAIVLSKIRFKDNDLIVKCYTYNHGIVSYILKGVLKSKKNNKKIAYFQPLSLLELETDHKDNRSLQYIKDLKTSFLYSSLHTNIVKSAIAMFLAEILSQALKEEEQNIPLFNYLETSFMWLDESSQISNAHLLFLLELTKYLGFYPDDSEIDADFFNLLEGQFQYINNSKHCVSGENLTLLKQLLGTDFDALNQIKINSKQRQQFLKMLLQYFDLHLTNFNQPKSLQILNDVFN</sequence>
<protein>
    <recommendedName>
        <fullName evidence="2 7">DNA repair protein RecO</fullName>
    </recommendedName>
    <alternativeName>
        <fullName evidence="6 7">Recombination protein O</fullName>
    </alternativeName>
</protein>